<evidence type="ECO:0000256" key="1">
    <source>
        <dbReference type="SAM" id="MobiDB-lite"/>
    </source>
</evidence>
<name>A0A485LB17_9STRA</name>
<dbReference type="AlphaFoldDB" id="A0A485LB17"/>
<protein>
    <submittedName>
        <fullName evidence="3">Aste57867_18708 protein</fullName>
    </submittedName>
</protein>
<evidence type="ECO:0000313" key="3">
    <source>
        <dbReference type="EMBL" id="VFT95442.1"/>
    </source>
</evidence>
<dbReference type="OrthoDB" id="75971at2759"/>
<feature type="compositionally biased region" description="Basic and acidic residues" evidence="1">
    <location>
        <begin position="85"/>
        <end position="96"/>
    </location>
</feature>
<feature type="region of interest" description="Disordered" evidence="1">
    <location>
        <begin position="1"/>
        <end position="22"/>
    </location>
</feature>
<feature type="compositionally biased region" description="Low complexity" evidence="1">
    <location>
        <begin position="58"/>
        <end position="68"/>
    </location>
</feature>
<keyword evidence="4" id="KW-1185">Reference proteome</keyword>
<accession>A0A485LB17</accession>
<dbReference type="Proteomes" id="UP000332933">
    <property type="component" value="Unassembled WGS sequence"/>
</dbReference>
<proteinExistence type="predicted"/>
<dbReference type="EMBL" id="CAADRA010006428">
    <property type="protein sequence ID" value="VFT95442.1"/>
    <property type="molecule type" value="Genomic_DNA"/>
</dbReference>
<dbReference type="EMBL" id="VJMH01006407">
    <property type="protein sequence ID" value="KAF0689863.1"/>
    <property type="molecule type" value="Genomic_DNA"/>
</dbReference>
<evidence type="ECO:0000313" key="4">
    <source>
        <dbReference type="Proteomes" id="UP000332933"/>
    </source>
</evidence>
<feature type="compositionally biased region" description="Polar residues" evidence="1">
    <location>
        <begin position="70"/>
        <end position="80"/>
    </location>
</feature>
<feature type="region of interest" description="Disordered" evidence="1">
    <location>
        <begin position="58"/>
        <end position="137"/>
    </location>
</feature>
<evidence type="ECO:0000313" key="2">
    <source>
        <dbReference type="EMBL" id="KAF0689863.1"/>
    </source>
</evidence>
<reference evidence="3 4" key="1">
    <citation type="submission" date="2019-03" db="EMBL/GenBank/DDBJ databases">
        <authorList>
            <person name="Gaulin E."/>
            <person name="Dumas B."/>
        </authorList>
    </citation>
    <scope>NUCLEOTIDE SEQUENCE [LARGE SCALE GENOMIC DNA]</scope>
    <source>
        <strain evidence="3">CBS 568.67</strain>
    </source>
</reference>
<gene>
    <name evidence="3" type="primary">Aste57867_18708</name>
    <name evidence="2" type="ORF">As57867_018644</name>
    <name evidence="3" type="ORF">ASTE57867_18708</name>
</gene>
<reference evidence="2" key="2">
    <citation type="submission" date="2019-06" db="EMBL/GenBank/DDBJ databases">
        <title>Genomics analysis of Aphanomyces spp. identifies a new class of oomycete effector associated with host adaptation.</title>
        <authorList>
            <person name="Gaulin E."/>
        </authorList>
    </citation>
    <scope>NUCLEOTIDE SEQUENCE</scope>
    <source>
        <strain evidence="2">CBS 578.67</strain>
    </source>
</reference>
<sequence length="137" mass="14600">MSLVANYSDSDSSSDEESNDVQVTGAFQPCAKAPVVLPSADDLFADIGPKKMASFAAFSASSAPPRASSVHHTTQSSVASSVPKRALECSDSIDPKHARRKVRSLAPPQLRRPNVSTEDLSAWNTKKTMRKQEPAAS</sequence>
<organism evidence="3 4">
    <name type="scientific">Aphanomyces stellatus</name>
    <dbReference type="NCBI Taxonomy" id="120398"/>
    <lineage>
        <taxon>Eukaryota</taxon>
        <taxon>Sar</taxon>
        <taxon>Stramenopiles</taxon>
        <taxon>Oomycota</taxon>
        <taxon>Saprolegniomycetes</taxon>
        <taxon>Saprolegniales</taxon>
        <taxon>Verrucalvaceae</taxon>
        <taxon>Aphanomyces</taxon>
    </lineage>
</organism>
<feature type="compositionally biased region" description="Polar residues" evidence="1">
    <location>
        <begin position="114"/>
        <end position="126"/>
    </location>
</feature>